<dbReference type="EMBL" id="EQ999542">
    <property type="protein sequence ID" value="EEZ29876.1"/>
    <property type="molecule type" value="Genomic_DNA"/>
</dbReference>
<evidence type="ECO:0000313" key="1">
    <source>
        <dbReference type="EMBL" id="EEZ29876.1"/>
    </source>
</evidence>
<accession>A0A0E1X161</accession>
<dbReference type="AlphaFoldDB" id="A0A0E1X161"/>
<dbReference type="HOGENOM" id="CLU_3023061_0_0_5"/>
<protein>
    <submittedName>
        <fullName evidence="1">Uncharacterized protein</fullName>
    </submittedName>
</protein>
<reference evidence="1" key="1">
    <citation type="submission" date="2009-01" db="EMBL/GenBank/DDBJ databases">
        <title>The Genome Sequence of Brucella pinnipedialis M292/94/1.</title>
        <authorList>
            <consortium name="The Broad Institute Genome Sequencing Platform"/>
            <person name="Ward D."/>
            <person name="Young S.K."/>
            <person name="Kodira C.D."/>
            <person name="Zeng Q."/>
            <person name="Koehrsen M."/>
            <person name="Alvarado L."/>
            <person name="Berlin A."/>
            <person name="Borenstein D."/>
            <person name="Chen Z."/>
            <person name="Engels R."/>
            <person name="Freedman E."/>
            <person name="Gellesch M."/>
            <person name="Goldberg J."/>
            <person name="Griggs A."/>
            <person name="Gujja S."/>
            <person name="Heiman D."/>
            <person name="Hepburn T."/>
            <person name="Howarth C."/>
            <person name="Jen D."/>
            <person name="Larson L."/>
            <person name="Lewis B."/>
            <person name="Mehta T."/>
            <person name="Park D."/>
            <person name="Pearson M."/>
            <person name="Roberts A."/>
            <person name="Saif S."/>
            <person name="Shea T."/>
            <person name="Shenoy N."/>
            <person name="Sisk P."/>
            <person name="Stolte C."/>
            <person name="Sykes S."/>
            <person name="Walk T."/>
            <person name="White J."/>
            <person name="Yandava C."/>
            <person name="Whatmore A.M."/>
            <person name="Perrett L.L."/>
            <person name="O'Callaghan D."/>
            <person name="Nusbaum C."/>
            <person name="Galagan J."/>
            <person name="Birren B."/>
        </authorList>
    </citation>
    <scope>NUCLEOTIDE SEQUENCE [LARGE SCALE GENOMIC DNA]</scope>
    <source>
        <strain evidence="1">M292/94/1</strain>
    </source>
</reference>
<gene>
    <name evidence="1" type="ORF">BALG_03219</name>
</gene>
<dbReference type="Proteomes" id="UP000004659">
    <property type="component" value="Unassembled WGS sequence"/>
</dbReference>
<sequence>MDGAVFLRAKRPEDGSADLQTAPLQIASRTLLGLPCPNCTKPGCLNRSLAAKKAR</sequence>
<proteinExistence type="predicted"/>
<organism evidence="1">
    <name type="scientific">Brucella pinnipedialis M292/94/1</name>
    <dbReference type="NCBI Taxonomy" id="520462"/>
    <lineage>
        <taxon>Bacteria</taxon>
        <taxon>Pseudomonadati</taxon>
        <taxon>Pseudomonadota</taxon>
        <taxon>Alphaproteobacteria</taxon>
        <taxon>Hyphomicrobiales</taxon>
        <taxon>Brucellaceae</taxon>
        <taxon>Brucella/Ochrobactrum group</taxon>
        <taxon>Brucella</taxon>
    </lineage>
</organism>
<name>A0A0E1X161_9HYPH</name>